<organism evidence="2 3">
    <name type="scientific">Mesorhabditis belari</name>
    <dbReference type="NCBI Taxonomy" id="2138241"/>
    <lineage>
        <taxon>Eukaryota</taxon>
        <taxon>Metazoa</taxon>
        <taxon>Ecdysozoa</taxon>
        <taxon>Nematoda</taxon>
        <taxon>Chromadorea</taxon>
        <taxon>Rhabditida</taxon>
        <taxon>Rhabditina</taxon>
        <taxon>Rhabditomorpha</taxon>
        <taxon>Rhabditoidea</taxon>
        <taxon>Rhabditidae</taxon>
        <taxon>Mesorhabditinae</taxon>
        <taxon>Mesorhabditis</taxon>
    </lineage>
</organism>
<evidence type="ECO:0000313" key="3">
    <source>
        <dbReference type="WBParaSite" id="MBELARI_LOCUS1609"/>
    </source>
</evidence>
<proteinExistence type="predicted"/>
<evidence type="ECO:0000256" key="1">
    <source>
        <dbReference type="ARBA" id="ARBA00022441"/>
    </source>
</evidence>
<dbReference type="InterPro" id="IPR006652">
    <property type="entry name" value="Kelch_1"/>
</dbReference>
<name>A0AAF3EPT1_9BILA</name>
<dbReference type="WBParaSite" id="MBELARI_LOCUS1609">
    <property type="protein sequence ID" value="MBELARI_LOCUS1609"/>
    <property type="gene ID" value="MBELARI_LOCUS1609"/>
</dbReference>
<keyword evidence="2" id="KW-1185">Reference proteome</keyword>
<dbReference type="InterPro" id="IPR015915">
    <property type="entry name" value="Kelch-typ_b-propeller"/>
</dbReference>
<evidence type="ECO:0000313" key="2">
    <source>
        <dbReference type="Proteomes" id="UP000887575"/>
    </source>
</evidence>
<reference evidence="3" key="1">
    <citation type="submission" date="2024-02" db="UniProtKB">
        <authorList>
            <consortium name="WormBaseParasite"/>
        </authorList>
    </citation>
    <scope>IDENTIFICATION</scope>
</reference>
<dbReference type="SUPFAM" id="SSF117281">
    <property type="entry name" value="Kelch motif"/>
    <property type="match status" value="1"/>
</dbReference>
<protein>
    <submittedName>
        <fullName evidence="3">Uncharacterized protein</fullName>
    </submittedName>
</protein>
<dbReference type="AlphaFoldDB" id="A0AAF3EPT1"/>
<keyword evidence="1" id="KW-0880">Kelch repeat</keyword>
<sequence>MTTRRSSVGVPSVGSSVYAVGGYDGHSSRHCLNTVCLLICEQIVGVLGEPLREVRSGAAVCSLNGSMVAAGGHEGATVRDTVEIYNPGVDDDWALIPNMSAPR</sequence>
<dbReference type="Gene3D" id="2.120.10.80">
    <property type="entry name" value="Kelch-type beta propeller"/>
    <property type="match status" value="1"/>
</dbReference>
<accession>A0AAF3EPT1</accession>
<dbReference type="Pfam" id="PF01344">
    <property type="entry name" value="Kelch_1"/>
    <property type="match status" value="2"/>
</dbReference>
<dbReference type="Proteomes" id="UP000887575">
    <property type="component" value="Unassembled WGS sequence"/>
</dbReference>